<dbReference type="Proteomes" id="UP000095237">
    <property type="component" value="Unassembled WGS sequence"/>
</dbReference>
<evidence type="ECO:0000256" key="3">
    <source>
        <dbReference type="ARBA" id="ARBA00022694"/>
    </source>
</evidence>
<dbReference type="Pfam" id="PF01743">
    <property type="entry name" value="PolyA_pol"/>
    <property type="match status" value="1"/>
</dbReference>
<keyword evidence="8" id="KW-0067">ATP-binding</keyword>
<dbReference type="GO" id="GO:0008033">
    <property type="term" value="P:tRNA processing"/>
    <property type="evidence" value="ECO:0007669"/>
    <property type="project" value="UniProtKB-KW"/>
</dbReference>
<keyword evidence="6" id="KW-0547">Nucleotide-binding</keyword>
<dbReference type="Gene3D" id="3.30.460.10">
    <property type="entry name" value="Beta Polymerase, domain 2"/>
    <property type="match status" value="1"/>
</dbReference>
<keyword evidence="9" id="KW-0460">Magnesium</keyword>
<name>A0A1E5IN12_ENDTX</name>
<dbReference type="InterPro" id="IPR032810">
    <property type="entry name" value="CCA-adding_enz_C"/>
</dbReference>
<keyword evidence="4" id="KW-0548">Nucleotidyltransferase</keyword>
<evidence type="ECO:0000256" key="5">
    <source>
        <dbReference type="ARBA" id="ARBA00022723"/>
    </source>
</evidence>
<evidence type="ECO:0000259" key="13">
    <source>
        <dbReference type="Pfam" id="PF12627"/>
    </source>
</evidence>
<protein>
    <submittedName>
        <fullName evidence="15">Uncharacterized protein</fullName>
    </submittedName>
</protein>
<keyword evidence="5" id="KW-0479">Metal-binding</keyword>
<dbReference type="InterPro" id="IPR002646">
    <property type="entry name" value="PolA_pol_head_dom"/>
</dbReference>
<gene>
    <name evidence="15" type="ORF">ATZ36_12145</name>
</gene>
<evidence type="ECO:0000256" key="4">
    <source>
        <dbReference type="ARBA" id="ARBA00022695"/>
    </source>
</evidence>
<dbReference type="GO" id="GO:0003723">
    <property type="term" value="F:RNA binding"/>
    <property type="evidence" value="ECO:0007669"/>
    <property type="project" value="UniProtKB-KW"/>
</dbReference>
<dbReference type="GO" id="GO:0042245">
    <property type="term" value="P:RNA repair"/>
    <property type="evidence" value="ECO:0007669"/>
    <property type="project" value="UniProtKB-KW"/>
</dbReference>
<evidence type="ECO:0000256" key="9">
    <source>
        <dbReference type="ARBA" id="ARBA00022842"/>
    </source>
</evidence>
<dbReference type="PANTHER" id="PTHR47545">
    <property type="entry name" value="MULTIFUNCTIONAL CCA PROTEIN"/>
    <property type="match status" value="1"/>
</dbReference>
<evidence type="ECO:0000256" key="11">
    <source>
        <dbReference type="RuleBase" id="RU003953"/>
    </source>
</evidence>
<accession>A0A1E5IN12</accession>
<keyword evidence="3" id="KW-0819">tRNA processing</keyword>
<dbReference type="InterPro" id="IPR043519">
    <property type="entry name" value="NT_sf"/>
</dbReference>
<evidence type="ECO:0000313" key="15">
    <source>
        <dbReference type="EMBL" id="OEG71876.1"/>
    </source>
</evidence>
<feature type="domain" description="tRNA nucleotidyltransferase/poly(A) polymerase RNA and SrmB- binding" evidence="13">
    <location>
        <begin position="219"/>
        <end position="279"/>
    </location>
</feature>
<dbReference type="Pfam" id="PF12627">
    <property type="entry name" value="PolyA_pol_RNAbd"/>
    <property type="match status" value="1"/>
</dbReference>
<dbReference type="InterPro" id="IPR032828">
    <property type="entry name" value="PolyA_RNA-bd"/>
</dbReference>
<dbReference type="GO" id="GO:0016779">
    <property type="term" value="F:nucleotidyltransferase activity"/>
    <property type="evidence" value="ECO:0007669"/>
    <property type="project" value="UniProtKB-KW"/>
</dbReference>
<feature type="domain" description="Poly A polymerase head" evidence="12">
    <location>
        <begin position="56"/>
        <end position="190"/>
    </location>
</feature>
<evidence type="ECO:0000259" key="12">
    <source>
        <dbReference type="Pfam" id="PF01743"/>
    </source>
</evidence>
<comment type="caution">
    <text evidence="15">The sequence shown here is derived from an EMBL/GenBank/DDBJ whole genome shotgun (WGS) entry which is preliminary data.</text>
</comment>
<dbReference type="GO" id="GO:0005524">
    <property type="term" value="F:ATP binding"/>
    <property type="evidence" value="ECO:0007669"/>
    <property type="project" value="UniProtKB-KW"/>
</dbReference>
<dbReference type="PANTHER" id="PTHR47545:SF1">
    <property type="entry name" value="MULTIFUNCTIONAL CCA PROTEIN"/>
    <property type="match status" value="1"/>
</dbReference>
<evidence type="ECO:0000256" key="6">
    <source>
        <dbReference type="ARBA" id="ARBA00022741"/>
    </source>
</evidence>
<sequence length="489" mass="56629">MQRKKKLRQLFDAADFYLAALCYIISVDMESIIIPQRYKSIVDKISITAEENSFDVYIVGGFVRDLFIRREPKDLDIIVCGRGNDAFGRSAGINFSKILAKKYKLDEPVVFERFGTSKLFMDGEEVEFVMPRKEYYNVDSRNPDTQIASLEQDALRRDFTINALFLRLSDMKILDFTSQGVVNIKNKIIRVTDPSNVGLIFKQDPLRILRAVRQSIQLGFRIEAETYNAMKVSSSCIEIVSPERIRDEINKILVEKIPSKAFKMMDEINLSVKILPEVARLKNLEQPEKYHIDDVFTHTLKVLDRTRDDIILRMSALLHDTGKYATCKKDGGRICFYGYDAESAKEAEVVLKRLKYSKEFIQKTISVIKNHMYPKMYSDDWTDGAIRRFVKRCGDELDLIMEISGADYGKDNNAAKLVELKKRIEDLKLKNMLYSKPELLTGKEMMSIFNRLPGKWIQQAKNEIEETQFENPGITKEEAIEIIREMFKK</sequence>
<comment type="cofactor">
    <cofactor evidence="1">
        <name>Mg(2+)</name>
        <dbReference type="ChEBI" id="CHEBI:18420"/>
    </cofactor>
</comment>
<dbReference type="SUPFAM" id="SSF81891">
    <property type="entry name" value="Poly A polymerase C-terminal region-like"/>
    <property type="match status" value="1"/>
</dbReference>
<keyword evidence="16" id="KW-1185">Reference proteome</keyword>
<dbReference type="CDD" id="cd05398">
    <property type="entry name" value="NT_ClassII-CCAase"/>
    <property type="match status" value="1"/>
</dbReference>
<organism evidence="15 16">
    <name type="scientific">Endomicrobium trichonymphae</name>
    <dbReference type="NCBI Taxonomy" id="1408204"/>
    <lineage>
        <taxon>Bacteria</taxon>
        <taxon>Pseudomonadati</taxon>
        <taxon>Elusimicrobiota</taxon>
        <taxon>Endomicrobiia</taxon>
        <taxon>Endomicrobiales</taxon>
        <taxon>Endomicrobiaceae</taxon>
        <taxon>Candidatus Endomicrobiellum</taxon>
    </lineage>
</organism>
<evidence type="ECO:0000256" key="10">
    <source>
        <dbReference type="ARBA" id="ARBA00022884"/>
    </source>
</evidence>
<evidence type="ECO:0000256" key="7">
    <source>
        <dbReference type="ARBA" id="ARBA00022800"/>
    </source>
</evidence>
<dbReference type="SUPFAM" id="SSF81301">
    <property type="entry name" value="Nucleotidyltransferase"/>
    <property type="match status" value="1"/>
</dbReference>
<evidence type="ECO:0000313" key="16">
    <source>
        <dbReference type="Proteomes" id="UP000095237"/>
    </source>
</evidence>
<evidence type="ECO:0000256" key="1">
    <source>
        <dbReference type="ARBA" id="ARBA00001946"/>
    </source>
</evidence>
<dbReference type="Pfam" id="PF13735">
    <property type="entry name" value="tRNA_NucTran2_2"/>
    <property type="match status" value="1"/>
</dbReference>
<comment type="similarity">
    <text evidence="11">Belongs to the tRNA nucleotidyltransferase/poly(A) polymerase family.</text>
</comment>
<evidence type="ECO:0000256" key="2">
    <source>
        <dbReference type="ARBA" id="ARBA00022679"/>
    </source>
</evidence>
<reference evidence="15 16" key="1">
    <citation type="submission" date="2015-11" db="EMBL/GenBank/DDBJ databases">
        <title>Evidence for parallel genomic evolution in an endosymbiosis of termite gut flagellates.</title>
        <authorList>
            <person name="Zheng H."/>
        </authorList>
    </citation>
    <scope>NUCLEOTIDE SEQUENCE [LARGE SCALE GENOMIC DNA]</scope>
    <source>
        <strain evidence="15 16">CET450</strain>
    </source>
</reference>
<proteinExistence type="inferred from homology"/>
<dbReference type="AlphaFoldDB" id="A0A1E5IN12"/>
<dbReference type="EMBL" id="LNVX01000026">
    <property type="protein sequence ID" value="OEG71876.1"/>
    <property type="molecule type" value="Genomic_DNA"/>
</dbReference>
<keyword evidence="7" id="KW-0692">RNA repair</keyword>
<evidence type="ECO:0000259" key="14">
    <source>
        <dbReference type="Pfam" id="PF13735"/>
    </source>
</evidence>
<dbReference type="Gene3D" id="1.10.3090.10">
    <property type="entry name" value="cca-adding enzyme, domain 2"/>
    <property type="match status" value="1"/>
</dbReference>
<feature type="domain" description="CCA-adding enzyme C-terminal" evidence="14">
    <location>
        <begin position="344"/>
        <end position="480"/>
    </location>
</feature>
<dbReference type="GO" id="GO:0046872">
    <property type="term" value="F:metal ion binding"/>
    <property type="evidence" value="ECO:0007669"/>
    <property type="project" value="UniProtKB-KW"/>
</dbReference>
<dbReference type="InterPro" id="IPR050124">
    <property type="entry name" value="tRNA_CCA-adding_enzyme"/>
</dbReference>
<evidence type="ECO:0000256" key="8">
    <source>
        <dbReference type="ARBA" id="ARBA00022840"/>
    </source>
</evidence>
<keyword evidence="2 11" id="KW-0808">Transferase</keyword>
<keyword evidence="10 11" id="KW-0694">RNA-binding</keyword>